<feature type="domain" description="Response regulatory" evidence="8">
    <location>
        <begin position="589"/>
        <end position="707"/>
    </location>
</feature>
<name>A0ABX2D7Z6_9SPHI</name>
<dbReference type="SUPFAM" id="SSF52172">
    <property type="entry name" value="CheY-like"/>
    <property type="match status" value="1"/>
</dbReference>
<dbReference type="Pfam" id="PF02518">
    <property type="entry name" value="HATPase_c"/>
    <property type="match status" value="1"/>
</dbReference>
<feature type="modified residue" description="4-aspartylphosphate" evidence="5">
    <location>
        <position position="638"/>
    </location>
</feature>
<dbReference type="Gene3D" id="3.30.565.10">
    <property type="entry name" value="Histidine kinase-like ATPase, C-terminal domain"/>
    <property type="match status" value="1"/>
</dbReference>
<dbReference type="InterPro" id="IPR011006">
    <property type="entry name" value="CheY-like_superfamily"/>
</dbReference>
<dbReference type="Gene3D" id="3.40.50.2300">
    <property type="match status" value="1"/>
</dbReference>
<dbReference type="SMART" id="SM00448">
    <property type="entry name" value="REC"/>
    <property type="match status" value="1"/>
</dbReference>
<sequence length="717" mass="81510">MPFSSTQNPSTRYSLVVFLILALFLCAIFFYVRNNRTTVLLNNIHQLSELKEDYSQIDSCIIVLYNADNNCRLFAATGQKNYIQRFTSDIDFVSNTLDDMNSRVNENEKNGSKNIKTLVDQKKSRTELYLKLRLLTDSLINISSNVDTNTRVLVNTNNNFTYKKIKRTVKVDTIITPIKVQPKPKFFERLAAVFSKKKPKVEDTAYKVVRTETKIDTSSQNKNSSITQLQKLNNLYLANSMLKKNEIAILQINNRLIAELVSLLQNYKKHEMTFVSQNRKQINEDIHDTFKSLDTIFILSILILLILVSAILYNIWKIYKNENALIKYSQKTSQYAISKSRFLANMSHEIRTPLNSIIGFSEQLSHSKLNYQQTEQLTAIENSSRILLDVVNDILDFSKYETGKVSFDKISFIPFDAITEVYTSMSILASKKGVELKKDISFNNSICFSGDSLRLKQVVMNLLSNAIKFTEKGSVTLKADFSLNDKKQAVLKVHVIDTGIGITPENLDMIFDEFAQVYYSSTKVKQKGTGLGLAICKKIVEFQNGKIGVSSRLGMGSIFSFEIPYELCNKSVEIIKTTVSTFDNLEGKRVLLADDNKLNVLLIQTVIKKYKIITDVAYDGKEAFELFRHNTYDLILTDIQMPEMGGVELTRKIRLYADPAKMNTPILGVTANVLKEDREKYIESGINDLVLKPFSEQELMDKIVVYVLGQSTVSSGC</sequence>
<dbReference type="InterPro" id="IPR003661">
    <property type="entry name" value="HisK_dim/P_dom"/>
</dbReference>
<keyword evidence="10" id="KW-1185">Reference proteome</keyword>
<dbReference type="PANTHER" id="PTHR45339:SF1">
    <property type="entry name" value="HYBRID SIGNAL TRANSDUCTION HISTIDINE KINASE J"/>
    <property type="match status" value="1"/>
</dbReference>
<dbReference type="EC" id="2.7.13.3" evidence="2"/>
<evidence type="ECO:0000256" key="3">
    <source>
        <dbReference type="ARBA" id="ARBA00022553"/>
    </source>
</evidence>
<evidence type="ECO:0000259" key="7">
    <source>
        <dbReference type="PROSITE" id="PS50109"/>
    </source>
</evidence>
<dbReference type="SMART" id="SM00388">
    <property type="entry name" value="HisKA"/>
    <property type="match status" value="1"/>
</dbReference>
<evidence type="ECO:0000256" key="6">
    <source>
        <dbReference type="SAM" id="Phobius"/>
    </source>
</evidence>
<evidence type="ECO:0000313" key="9">
    <source>
        <dbReference type="EMBL" id="NQX30105.1"/>
    </source>
</evidence>
<dbReference type="PROSITE" id="PS50109">
    <property type="entry name" value="HIS_KIN"/>
    <property type="match status" value="1"/>
</dbReference>
<reference evidence="9 10" key="1">
    <citation type="submission" date="2020-05" db="EMBL/GenBank/DDBJ databases">
        <title>Description of Pedobacter foliorum sp. nov.</title>
        <authorList>
            <person name="Qi S."/>
            <person name="Carlier A."/>
            <person name="Cnockaert M."/>
            <person name="Vandamme P."/>
        </authorList>
    </citation>
    <scope>NUCLEOTIDE SEQUENCE [LARGE SCALE GENOMIC DNA]</scope>
    <source>
        <strain evidence="9 10">LMG 31300</strain>
    </source>
</reference>
<dbReference type="InterPro" id="IPR001789">
    <property type="entry name" value="Sig_transdc_resp-reg_receiver"/>
</dbReference>
<dbReference type="Pfam" id="PF00072">
    <property type="entry name" value="Response_reg"/>
    <property type="match status" value="1"/>
</dbReference>
<gene>
    <name evidence="9" type="ORF">HQN85_00080</name>
</gene>
<dbReference type="InterPro" id="IPR036097">
    <property type="entry name" value="HisK_dim/P_sf"/>
</dbReference>
<dbReference type="InterPro" id="IPR003594">
    <property type="entry name" value="HATPase_dom"/>
</dbReference>
<dbReference type="SUPFAM" id="SSF55874">
    <property type="entry name" value="ATPase domain of HSP90 chaperone/DNA topoisomerase II/histidine kinase"/>
    <property type="match status" value="1"/>
</dbReference>
<feature type="domain" description="Histidine kinase" evidence="7">
    <location>
        <begin position="345"/>
        <end position="567"/>
    </location>
</feature>
<dbReference type="RefSeq" id="WP_173268307.1">
    <property type="nucleotide sequence ID" value="NZ_JABMKV010000001.1"/>
</dbReference>
<dbReference type="InterPro" id="IPR036890">
    <property type="entry name" value="HATPase_C_sf"/>
</dbReference>
<dbReference type="CDD" id="cd16922">
    <property type="entry name" value="HATPase_EvgS-ArcB-TorS-like"/>
    <property type="match status" value="1"/>
</dbReference>
<keyword evidence="6" id="KW-0472">Membrane</keyword>
<keyword evidence="3 5" id="KW-0597">Phosphoprotein</keyword>
<dbReference type="EMBL" id="JABMKV010000001">
    <property type="protein sequence ID" value="NQX30105.1"/>
    <property type="molecule type" value="Genomic_DNA"/>
</dbReference>
<dbReference type="PANTHER" id="PTHR45339">
    <property type="entry name" value="HYBRID SIGNAL TRANSDUCTION HISTIDINE KINASE J"/>
    <property type="match status" value="1"/>
</dbReference>
<proteinExistence type="predicted"/>
<dbReference type="InterPro" id="IPR005467">
    <property type="entry name" value="His_kinase_dom"/>
</dbReference>
<organism evidence="9 10">
    <name type="scientific">Pedobacter boryungensis</name>
    <dbReference type="NCBI Taxonomy" id="869962"/>
    <lineage>
        <taxon>Bacteria</taxon>
        <taxon>Pseudomonadati</taxon>
        <taxon>Bacteroidota</taxon>
        <taxon>Sphingobacteriia</taxon>
        <taxon>Sphingobacteriales</taxon>
        <taxon>Sphingobacteriaceae</taxon>
        <taxon>Pedobacter</taxon>
    </lineage>
</organism>
<evidence type="ECO:0000256" key="2">
    <source>
        <dbReference type="ARBA" id="ARBA00012438"/>
    </source>
</evidence>
<keyword evidence="6" id="KW-0812">Transmembrane</keyword>
<accession>A0ABX2D7Z6</accession>
<evidence type="ECO:0000256" key="4">
    <source>
        <dbReference type="ARBA" id="ARBA00023012"/>
    </source>
</evidence>
<feature type="transmembrane region" description="Helical" evidence="6">
    <location>
        <begin position="296"/>
        <end position="316"/>
    </location>
</feature>
<comment type="catalytic activity">
    <reaction evidence="1">
        <text>ATP + protein L-histidine = ADP + protein N-phospho-L-histidine.</text>
        <dbReference type="EC" id="2.7.13.3"/>
    </reaction>
</comment>
<dbReference type="PROSITE" id="PS50110">
    <property type="entry name" value="RESPONSE_REGULATORY"/>
    <property type="match status" value="1"/>
</dbReference>
<protein>
    <recommendedName>
        <fullName evidence="2">histidine kinase</fullName>
        <ecNumber evidence="2">2.7.13.3</ecNumber>
    </recommendedName>
</protein>
<dbReference type="CDD" id="cd00082">
    <property type="entry name" value="HisKA"/>
    <property type="match status" value="1"/>
</dbReference>
<feature type="transmembrane region" description="Helical" evidence="6">
    <location>
        <begin position="12"/>
        <end position="32"/>
    </location>
</feature>
<dbReference type="SUPFAM" id="SSF47384">
    <property type="entry name" value="Homodimeric domain of signal transducing histidine kinase"/>
    <property type="match status" value="1"/>
</dbReference>
<dbReference type="InterPro" id="IPR004358">
    <property type="entry name" value="Sig_transdc_His_kin-like_C"/>
</dbReference>
<evidence type="ECO:0000313" key="10">
    <source>
        <dbReference type="Proteomes" id="UP000762110"/>
    </source>
</evidence>
<dbReference type="Pfam" id="PF00512">
    <property type="entry name" value="HisKA"/>
    <property type="match status" value="1"/>
</dbReference>
<dbReference type="PRINTS" id="PR00344">
    <property type="entry name" value="BCTRLSENSOR"/>
</dbReference>
<dbReference type="Proteomes" id="UP000762110">
    <property type="component" value="Unassembled WGS sequence"/>
</dbReference>
<keyword evidence="6" id="KW-1133">Transmembrane helix</keyword>
<evidence type="ECO:0000259" key="8">
    <source>
        <dbReference type="PROSITE" id="PS50110"/>
    </source>
</evidence>
<dbReference type="CDD" id="cd17546">
    <property type="entry name" value="REC_hyHK_CKI1_RcsC-like"/>
    <property type="match status" value="1"/>
</dbReference>
<dbReference type="SMART" id="SM00387">
    <property type="entry name" value="HATPase_c"/>
    <property type="match status" value="1"/>
</dbReference>
<comment type="caution">
    <text evidence="9">The sequence shown here is derived from an EMBL/GenBank/DDBJ whole genome shotgun (WGS) entry which is preliminary data.</text>
</comment>
<keyword evidence="4" id="KW-0902">Two-component regulatory system</keyword>
<evidence type="ECO:0000256" key="1">
    <source>
        <dbReference type="ARBA" id="ARBA00000085"/>
    </source>
</evidence>
<dbReference type="Gene3D" id="1.10.287.130">
    <property type="match status" value="1"/>
</dbReference>
<evidence type="ECO:0000256" key="5">
    <source>
        <dbReference type="PROSITE-ProRule" id="PRU00169"/>
    </source>
</evidence>